<evidence type="ECO:0000256" key="2">
    <source>
        <dbReference type="ARBA" id="ARBA00007019"/>
    </source>
</evidence>
<feature type="transmembrane region" description="Helical" evidence="12">
    <location>
        <begin position="177"/>
        <end position="198"/>
    </location>
</feature>
<dbReference type="PANTHER" id="PTHR30540:SF79">
    <property type="entry name" value="LOW AFFINITY POTASSIUM TRANSPORT SYSTEM PROTEIN KUP"/>
    <property type="match status" value="1"/>
</dbReference>
<keyword evidence="5 12" id="KW-0633">Potassium transport</keyword>
<comment type="similarity">
    <text evidence="2 12">Belongs to the HAK/KUP transporter (TC 2.A.72) family.</text>
</comment>
<feature type="transmembrane region" description="Helical" evidence="12">
    <location>
        <begin position="218"/>
        <end position="241"/>
    </location>
</feature>
<keyword evidence="3 12" id="KW-0813">Transport</keyword>
<evidence type="ECO:0000256" key="9">
    <source>
        <dbReference type="ARBA" id="ARBA00022989"/>
    </source>
</evidence>
<reference evidence="15 16" key="1">
    <citation type="submission" date="2017-03" db="EMBL/GenBank/DDBJ databases">
        <title>Complete genome sequence of Candidatus 'Thiodictyon syntrophicum' sp. nov. strain Cad16T, a photolithoautotroph purple sulfur bacterium isolated from an alpine meromictic lake.</title>
        <authorList>
            <person name="Luedin S.M."/>
            <person name="Pothier J.F."/>
            <person name="Danza F."/>
            <person name="Storelli N."/>
            <person name="Wittwer M."/>
            <person name="Tonolla M."/>
        </authorList>
    </citation>
    <scope>NUCLEOTIDE SEQUENCE [LARGE SCALE GENOMIC DNA]</scope>
    <source>
        <strain evidence="15 16">Cad16T</strain>
        <plasmid evidence="16">Plasmid pts485</plasmid>
    </source>
</reference>
<dbReference type="HAMAP" id="MF_01522">
    <property type="entry name" value="Kup"/>
    <property type="match status" value="1"/>
</dbReference>
<sequence>MSLSLNGQAAPRGRLPALSLAALGVVYGDIGTSPLYAMHAVFANDRHPVPVDSENVLGVLSLVFWSLVIVVSLKYVTLILRADNRGEGGIMALIALVQRRLANQPVGQRLIVLGLLGAALFCGEGIITPAISVLSAVEGLEMVTPGLDDWVIPLTLVILLGLFAVQRRGTGQMGNWFGPIMAVWFLSIGALGIAAIAGEPGVLAAMSPLYAVKFFAGHPLLAFFSLGSAVLAITGIEALYADMGHFGRAPVRLAWTVVVFPALVLNYFGQGALLLAHPEAVDNPFFRLAPGWALLPLVVLATVATVIASQAVISGTFSLTRQAIQLGYLPRMSILHTSHETRGQIYVPVINWALFVAVVVLVLSFGSSQSLAAAYGIAVTGTMSITTVLAFVVARRRWRWGPARTFLVLGIFLVIDLAFFGANLPKFSDGGWLPLVIGALVFIPMSTWRRGRALLVEHQARDNMSLALFVPLIEAEGIPTVSGTAVFLTGRLGQVPHSLLHSLKHYRCLHERVIILNVAVSSQPYVAPERRVRIEQVNARFYQSRMEIGFMDTPKVPDVIAAWQRWGIPCDPETTTFFLGRETLVPSRGIPMAIWRQKMFIGMFRNASNPAAYFGLPPNRVVELGALVNL</sequence>
<feature type="transmembrane region" description="Helical" evidence="12">
    <location>
        <begin position="430"/>
        <end position="448"/>
    </location>
</feature>
<evidence type="ECO:0000256" key="1">
    <source>
        <dbReference type="ARBA" id="ARBA00004141"/>
    </source>
</evidence>
<evidence type="ECO:0000259" key="14">
    <source>
        <dbReference type="Pfam" id="PF22776"/>
    </source>
</evidence>
<dbReference type="AlphaFoldDB" id="A0A2K8UJY9"/>
<dbReference type="GO" id="GO:0015079">
    <property type="term" value="F:potassium ion transmembrane transporter activity"/>
    <property type="evidence" value="ECO:0007669"/>
    <property type="project" value="UniProtKB-UniRule"/>
</dbReference>
<dbReference type="KEGG" id="tsy:THSYN_31610"/>
<dbReference type="Proteomes" id="UP000232638">
    <property type="component" value="Plasmid pTs485"/>
</dbReference>
<feature type="transmembrane region" description="Helical" evidence="12">
    <location>
        <begin position="56"/>
        <end position="76"/>
    </location>
</feature>
<comment type="subcellular location">
    <subcellularLocation>
        <location evidence="12">Cell membrane</location>
        <topology evidence="12">Multi-pass membrane protein</topology>
    </subcellularLocation>
    <subcellularLocation>
        <location evidence="1">Membrane</location>
        <topology evidence="1">Multi-pass membrane protein</topology>
    </subcellularLocation>
</comment>
<evidence type="ECO:0000313" key="16">
    <source>
        <dbReference type="Proteomes" id="UP000232638"/>
    </source>
</evidence>
<dbReference type="Pfam" id="PF02705">
    <property type="entry name" value="K_trans"/>
    <property type="match status" value="1"/>
</dbReference>
<evidence type="ECO:0000256" key="8">
    <source>
        <dbReference type="ARBA" id="ARBA00022958"/>
    </source>
</evidence>
<feature type="transmembrane region" description="Helical" evidence="12">
    <location>
        <begin position="150"/>
        <end position="165"/>
    </location>
</feature>
<dbReference type="PANTHER" id="PTHR30540">
    <property type="entry name" value="OSMOTIC STRESS POTASSIUM TRANSPORTER"/>
    <property type="match status" value="1"/>
</dbReference>
<feature type="transmembrane region" description="Helical" evidence="12">
    <location>
        <begin position="345"/>
        <end position="366"/>
    </location>
</feature>
<evidence type="ECO:0000259" key="13">
    <source>
        <dbReference type="Pfam" id="PF02705"/>
    </source>
</evidence>
<feature type="transmembrane region" description="Helical" evidence="12">
    <location>
        <begin position="110"/>
        <end position="130"/>
    </location>
</feature>
<keyword evidence="4 12" id="KW-1003">Cell membrane</keyword>
<dbReference type="InterPro" id="IPR053952">
    <property type="entry name" value="K_trans_C"/>
</dbReference>
<evidence type="ECO:0000313" key="15">
    <source>
        <dbReference type="EMBL" id="AUB85471.1"/>
    </source>
</evidence>
<evidence type="ECO:0000256" key="7">
    <source>
        <dbReference type="ARBA" id="ARBA00022847"/>
    </source>
</evidence>
<keyword evidence="8 12" id="KW-0630">Potassium</keyword>
<accession>A0A2K8UJY9</accession>
<evidence type="ECO:0000256" key="6">
    <source>
        <dbReference type="ARBA" id="ARBA00022692"/>
    </source>
</evidence>
<dbReference type="InterPro" id="IPR003855">
    <property type="entry name" value="K+_transporter"/>
</dbReference>
<gene>
    <name evidence="15" type="primary">trkD</name>
    <name evidence="12" type="synonym">kup</name>
    <name evidence="15" type="ORF">THSYN_31610</name>
</gene>
<dbReference type="OrthoDB" id="9805577at2"/>
<dbReference type="Pfam" id="PF22776">
    <property type="entry name" value="K_trans_C"/>
    <property type="match status" value="1"/>
</dbReference>
<dbReference type="InterPro" id="IPR053951">
    <property type="entry name" value="K_trans_N"/>
</dbReference>
<feature type="domain" description="K+ potassium transporter integral membrane" evidence="13">
    <location>
        <begin position="19"/>
        <end position="470"/>
    </location>
</feature>
<organism evidence="15 16">
    <name type="scientific">Candidatus Thiodictyon syntrophicum</name>
    <dbReference type="NCBI Taxonomy" id="1166950"/>
    <lineage>
        <taxon>Bacteria</taxon>
        <taxon>Pseudomonadati</taxon>
        <taxon>Pseudomonadota</taxon>
        <taxon>Gammaproteobacteria</taxon>
        <taxon>Chromatiales</taxon>
        <taxon>Chromatiaceae</taxon>
        <taxon>Thiodictyon</taxon>
    </lineage>
</organism>
<feature type="transmembrane region" description="Helical" evidence="12">
    <location>
        <begin position="372"/>
        <end position="394"/>
    </location>
</feature>
<proteinExistence type="inferred from homology"/>
<keyword evidence="7 12" id="KW-0769">Symport</keyword>
<evidence type="ECO:0000256" key="12">
    <source>
        <dbReference type="HAMAP-Rule" id="MF_01522"/>
    </source>
</evidence>
<keyword evidence="16" id="KW-1185">Reference proteome</keyword>
<keyword evidence="6 12" id="KW-0812">Transmembrane</keyword>
<dbReference type="EMBL" id="CP020372">
    <property type="protein sequence ID" value="AUB85471.1"/>
    <property type="molecule type" value="Genomic_DNA"/>
</dbReference>
<dbReference type="RefSeq" id="WP_100923095.1">
    <property type="nucleotide sequence ID" value="NZ_CP020372.1"/>
</dbReference>
<feature type="transmembrane region" description="Helical" evidence="12">
    <location>
        <begin position="297"/>
        <end position="324"/>
    </location>
</feature>
<feature type="domain" description="K+ potassium transporter C-terminal" evidence="14">
    <location>
        <begin position="482"/>
        <end position="628"/>
    </location>
</feature>
<evidence type="ECO:0000256" key="4">
    <source>
        <dbReference type="ARBA" id="ARBA00022475"/>
    </source>
</evidence>
<evidence type="ECO:0000256" key="10">
    <source>
        <dbReference type="ARBA" id="ARBA00023065"/>
    </source>
</evidence>
<dbReference type="GO" id="GO:0015293">
    <property type="term" value="F:symporter activity"/>
    <property type="evidence" value="ECO:0007669"/>
    <property type="project" value="UniProtKB-UniRule"/>
</dbReference>
<evidence type="ECO:0000256" key="3">
    <source>
        <dbReference type="ARBA" id="ARBA00022448"/>
    </source>
</evidence>
<dbReference type="GO" id="GO:0005886">
    <property type="term" value="C:plasma membrane"/>
    <property type="evidence" value="ECO:0007669"/>
    <property type="project" value="UniProtKB-SubCell"/>
</dbReference>
<evidence type="ECO:0000256" key="5">
    <source>
        <dbReference type="ARBA" id="ARBA00022538"/>
    </source>
</evidence>
<evidence type="ECO:0000256" key="11">
    <source>
        <dbReference type="ARBA" id="ARBA00023136"/>
    </source>
</evidence>
<keyword evidence="15" id="KW-0614">Plasmid</keyword>
<feature type="transmembrane region" description="Helical" evidence="12">
    <location>
        <begin position="406"/>
        <end position="424"/>
    </location>
</feature>
<name>A0A2K8UJY9_9GAMM</name>
<feature type="transmembrane region" description="Helical" evidence="12">
    <location>
        <begin position="253"/>
        <end position="277"/>
    </location>
</feature>
<protein>
    <recommendedName>
        <fullName evidence="12">Probable potassium transport system protein Kup</fullName>
    </recommendedName>
</protein>
<keyword evidence="9 12" id="KW-1133">Transmembrane helix</keyword>
<keyword evidence="10 12" id="KW-0406">Ion transport</keyword>
<comment type="catalytic activity">
    <reaction evidence="12">
        <text>K(+)(in) + H(+)(in) = K(+)(out) + H(+)(out)</text>
        <dbReference type="Rhea" id="RHEA:28490"/>
        <dbReference type="ChEBI" id="CHEBI:15378"/>
        <dbReference type="ChEBI" id="CHEBI:29103"/>
    </reaction>
</comment>
<keyword evidence="11 12" id="KW-0472">Membrane</keyword>
<comment type="function">
    <text evidence="12">Transport of potassium into the cell. Likely operates as a K(+):H(+) symporter.</text>
</comment>
<geneLocation type="plasmid" evidence="16">
    <name>pts485</name>
</geneLocation>
<dbReference type="InterPro" id="IPR023051">
    <property type="entry name" value="Kup"/>
</dbReference>